<evidence type="ECO:0000313" key="4">
    <source>
        <dbReference type="Proteomes" id="UP000580910"/>
    </source>
</evidence>
<protein>
    <submittedName>
        <fullName evidence="3">Flagellar biosynthetic protein FlhB</fullName>
    </submittedName>
</protein>
<feature type="transmembrane region" description="Helical" evidence="2">
    <location>
        <begin position="86"/>
        <end position="111"/>
    </location>
</feature>
<dbReference type="PRINTS" id="PR00950">
    <property type="entry name" value="TYPE3IMSPROT"/>
</dbReference>
<keyword evidence="2" id="KW-1133">Transmembrane helix</keyword>
<comment type="caution">
    <text evidence="3">The sequence shown here is derived from an EMBL/GenBank/DDBJ whole genome shotgun (WGS) entry which is preliminary data.</text>
</comment>
<feature type="region of interest" description="Disordered" evidence="1">
    <location>
        <begin position="1"/>
        <end position="24"/>
    </location>
</feature>
<evidence type="ECO:0000256" key="1">
    <source>
        <dbReference type="SAM" id="MobiDB-lite"/>
    </source>
</evidence>
<dbReference type="Gene3D" id="3.40.1690.10">
    <property type="entry name" value="secretion proteins EscU"/>
    <property type="match status" value="1"/>
</dbReference>
<feature type="transmembrane region" description="Helical" evidence="2">
    <location>
        <begin position="184"/>
        <end position="203"/>
    </location>
</feature>
<organism evidence="3 4">
    <name type="scientific">Nocardioides ginsengisegetis</name>
    <dbReference type="NCBI Taxonomy" id="661491"/>
    <lineage>
        <taxon>Bacteria</taxon>
        <taxon>Bacillati</taxon>
        <taxon>Actinomycetota</taxon>
        <taxon>Actinomycetes</taxon>
        <taxon>Propionibacteriales</taxon>
        <taxon>Nocardioidaceae</taxon>
        <taxon>Nocardioides</taxon>
    </lineage>
</organism>
<dbReference type="Proteomes" id="UP000580910">
    <property type="component" value="Unassembled WGS sequence"/>
</dbReference>
<accession>A0A7W3PAZ4</accession>
<dbReference type="GO" id="GO:0005886">
    <property type="term" value="C:plasma membrane"/>
    <property type="evidence" value="ECO:0007669"/>
    <property type="project" value="TreeGrafter"/>
</dbReference>
<keyword evidence="3" id="KW-0969">Cilium</keyword>
<proteinExistence type="predicted"/>
<dbReference type="InterPro" id="IPR029025">
    <property type="entry name" value="T3SS_substrate_exporter_C"/>
</dbReference>
<sequence>MSEEKTEKPTAKKRKENRKEGQVPRTQELGGWAAVLLVGAALPSLLGHELGTLRDLMATSLSTGGEASTGMAFRILHEGLLHAFKAVIILGSGIMLIGVAGALAQGGFFLATKSVKPKLSKLNPISGAKRLFGPQALWEGAKMLMKSAVVGLLVWSAVRGMMPYLGGLIPIPVVLAGVSDHAGSMIRSVAVAGLLMAVLDYLVQRRRVGKKTRMTKDEVKREHKQSEGDPLVKGAMRARQLAAARNRMMADVPTADVVLVNPTHVAIALRYEPERGAPRVVARGAGAIAAAIRERAGEHRVPLVRDVPLARALYTSTQVGHEIPPELFAAVAQVLAFVISRRSRGASGGEHRSPRVEEDLPAVPALGRRRRTTEEPVPPNTSAGPPTGR</sequence>
<dbReference type="PANTHER" id="PTHR30531:SF12">
    <property type="entry name" value="FLAGELLAR BIOSYNTHETIC PROTEIN FLHB"/>
    <property type="match status" value="1"/>
</dbReference>
<dbReference type="AlphaFoldDB" id="A0A7W3PAZ4"/>
<dbReference type="InterPro" id="IPR006135">
    <property type="entry name" value="T3SS_substrate_exporter"/>
</dbReference>
<feature type="compositionally biased region" description="Polar residues" evidence="1">
    <location>
        <begin position="380"/>
        <end position="389"/>
    </location>
</feature>
<dbReference type="PANTHER" id="PTHR30531">
    <property type="entry name" value="FLAGELLAR BIOSYNTHETIC PROTEIN FLHB"/>
    <property type="match status" value="1"/>
</dbReference>
<feature type="compositionally biased region" description="Basic and acidic residues" evidence="1">
    <location>
        <begin position="1"/>
        <end position="10"/>
    </location>
</feature>
<dbReference type="EMBL" id="JACGXA010000001">
    <property type="protein sequence ID" value="MBA8805031.1"/>
    <property type="molecule type" value="Genomic_DNA"/>
</dbReference>
<name>A0A7W3PAZ4_9ACTN</name>
<reference evidence="3 4" key="1">
    <citation type="submission" date="2020-07" db="EMBL/GenBank/DDBJ databases">
        <title>Sequencing the genomes of 1000 actinobacteria strains.</title>
        <authorList>
            <person name="Klenk H.-P."/>
        </authorList>
    </citation>
    <scope>NUCLEOTIDE SEQUENCE [LARGE SCALE GENOMIC DNA]</scope>
    <source>
        <strain evidence="3 4">DSM 21349</strain>
    </source>
</reference>
<gene>
    <name evidence="3" type="ORF">FB382_003322</name>
</gene>
<keyword evidence="4" id="KW-1185">Reference proteome</keyword>
<evidence type="ECO:0000256" key="2">
    <source>
        <dbReference type="SAM" id="Phobius"/>
    </source>
</evidence>
<evidence type="ECO:0000313" key="3">
    <source>
        <dbReference type="EMBL" id="MBA8805031.1"/>
    </source>
</evidence>
<feature type="region of interest" description="Disordered" evidence="1">
    <location>
        <begin position="345"/>
        <end position="389"/>
    </location>
</feature>
<feature type="transmembrane region" description="Helical" evidence="2">
    <location>
        <begin position="152"/>
        <end position="178"/>
    </location>
</feature>
<feature type="transmembrane region" description="Helical" evidence="2">
    <location>
        <begin position="29"/>
        <end position="47"/>
    </location>
</feature>
<dbReference type="SUPFAM" id="SSF160544">
    <property type="entry name" value="EscU C-terminal domain-like"/>
    <property type="match status" value="1"/>
</dbReference>
<keyword evidence="3" id="KW-0282">Flagellum</keyword>
<keyword evidence="2" id="KW-0472">Membrane</keyword>
<dbReference type="Pfam" id="PF01312">
    <property type="entry name" value="Bac_export_2"/>
    <property type="match status" value="1"/>
</dbReference>
<keyword evidence="2" id="KW-0812">Transmembrane</keyword>
<dbReference type="GO" id="GO:0009306">
    <property type="term" value="P:protein secretion"/>
    <property type="evidence" value="ECO:0007669"/>
    <property type="project" value="InterPro"/>
</dbReference>
<feature type="compositionally biased region" description="Basic and acidic residues" evidence="1">
    <location>
        <begin position="349"/>
        <end position="358"/>
    </location>
</feature>
<dbReference type="Gene3D" id="6.10.250.2080">
    <property type="match status" value="1"/>
</dbReference>
<keyword evidence="3" id="KW-0966">Cell projection</keyword>
<dbReference type="RefSeq" id="WP_182540851.1">
    <property type="nucleotide sequence ID" value="NZ_JACGXA010000001.1"/>
</dbReference>